<evidence type="ECO:0000313" key="1">
    <source>
        <dbReference type="EMBL" id="RZC52218.1"/>
    </source>
</evidence>
<keyword evidence="2" id="KW-1185">Reference proteome</keyword>
<dbReference type="STRING" id="3469.A0A4Y7IXK3"/>
<dbReference type="EMBL" id="CM010716">
    <property type="protein sequence ID" value="RZC52218.1"/>
    <property type="molecule type" value="Genomic_DNA"/>
</dbReference>
<evidence type="ECO:0000313" key="2">
    <source>
        <dbReference type="Proteomes" id="UP000316621"/>
    </source>
</evidence>
<protein>
    <submittedName>
        <fullName evidence="1">Uncharacterized protein</fullName>
    </submittedName>
</protein>
<feature type="non-terminal residue" evidence="1">
    <location>
        <position position="1"/>
    </location>
</feature>
<dbReference type="Proteomes" id="UP000316621">
    <property type="component" value="Chromosome 2"/>
</dbReference>
<dbReference type="Gramene" id="RZC52218">
    <property type="protein sequence ID" value="RZC52218"/>
    <property type="gene ID" value="C5167_020645"/>
</dbReference>
<organism evidence="1 2">
    <name type="scientific">Papaver somniferum</name>
    <name type="common">Opium poppy</name>
    <dbReference type="NCBI Taxonomy" id="3469"/>
    <lineage>
        <taxon>Eukaryota</taxon>
        <taxon>Viridiplantae</taxon>
        <taxon>Streptophyta</taxon>
        <taxon>Embryophyta</taxon>
        <taxon>Tracheophyta</taxon>
        <taxon>Spermatophyta</taxon>
        <taxon>Magnoliopsida</taxon>
        <taxon>Ranunculales</taxon>
        <taxon>Papaveraceae</taxon>
        <taxon>Papaveroideae</taxon>
        <taxon>Papaver</taxon>
    </lineage>
</organism>
<gene>
    <name evidence="1" type="ORF">C5167_020645</name>
</gene>
<accession>A0A4Y7IXK3</accession>
<reference evidence="1 2" key="1">
    <citation type="journal article" date="2018" name="Science">
        <title>The opium poppy genome and morphinan production.</title>
        <authorList>
            <person name="Guo L."/>
            <person name="Winzer T."/>
            <person name="Yang X."/>
            <person name="Li Y."/>
            <person name="Ning Z."/>
            <person name="He Z."/>
            <person name="Teodor R."/>
            <person name="Lu Y."/>
            <person name="Bowser T.A."/>
            <person name="Graham I.A."/>
            <person name="Ye K."/>
        </authorList>
    </citation>
    <scope>NUCLEOTIDE SEQUENCE [LARGE SCALE GENOMIC DNA]</scope>
    <source>
        <strain evidence="2">cv. HN1</strain>
        <tissue evidence="1">Leaves</tissue>
    </source>
</reference>
<dbReference type="AlphaFoldDB" id="A0A4Y7IXK3"/>
<proteinExistence type="predicted"/>
<sequence length="88" mass="10074">VRRIGSYISESPSNVDIIRAMDEIGDTVCSVVDSTKLCWNTHPDREYVEEANKATIRIHEYLHVRRDLPVDLAEGALYAIFPSMWKLP</sequence>
<name>A0A4Y7IXK3_PAPSO</name>